<evidence type="ECO:0000313" key="1">
    <source>
        <dbReference type="EMBL" id="KRK97334.1"/>
    </source>
</evidence>
<dbReference type="EMBL" id="AZEE01000029">
    <property type="protein sequence ID" value="KRK97334.1"/>
    <property type="molecule type" value="Genomic_DNA"/>
</dbReference>
<accession>A0A0R1LN77</accession>
<dbReference type="PATRIC" id="fig|1423776.4.peg.1368"/>
<comment type="caution">
    <text evidence="1">The sequence shown here is derived from an EMBL/GenBank/DDBJ whole genome shotgun (WGS) entry which is preliminary data.</text>
</comment>
<reference evidence="1 2" key="1">
    <citation type="journal article" date="2015" name="Genome Announc.">
        <title>Expanding the biotechnology potential of lactobacilli through comparative genomics of 213 strains and associated genera.</title>
        <authorList>
            <person name="Sun Z."/>
            <person name="Harris H.M."/>
            <person name="McCann A."/>
            <person name="Guo C."/>
            <person name="Argimon S."/>
            <person name="Zhang W."/>
            <person name="Yang X."/>
            <person name="Jeffery I.B."/>
            <person name="Cooney J.C."/>
            <person name="Kagawa T.F."/>
            <person name="Liu W."/>
            <person name="Song Y."/>
            <person name="Salvetti E."/>
            <person name="Wrobel A."/>
            <person name="Rasinkangas P."/>
            <person name="Parkhill J."/>
            <person name="Rea M.C."/>
            <person name="O'Sullivan O."/>
            <person name="Ritari J."/>
            <person name="Douillard F.P."/>
            <person name="Paul Ross R."/>
            <person name="Yang R."/>
            <person name="Briner A.E."/>
            <person name="Felis G.E."/>
            <person name="de Vos W.M."/>
            <person name="Barrangou R."/>
            <person name="Klaenhammer T.R."/>
            <person name="Caufield P.W."/>
            <person name="Cui Y."/>
            <person name="Zhang H."/>
            <person name="O'Toole P.W."/>
        </authorList>
    </citation>
    <scope>NUCLEOTIDE SEQUENCE [LARGE SCALE GENOMIC DNA]</scope>
    <source>
        <strain evidence="1 2">DSM 19909</strain>
    </source>
</reference>
<evidence type="ECO:0000313" key="2">
    <source>
        <dbReference type="Proteomes" id="UP000051160"/>
    </source>
</evidence>
<organism evidence="1 2">
    <name type="scientific">Secundilactobacillus odoratitofui DSM 19909 = JCM 15043</name>
    <dbReference type="NCBI Taxonomy" id="1423776"/>
    <lineage>
        <taxon>Bacteria</taxon>
        <taxon>Bacillati</taxon>
        <taxon>Bacillota</taxon>
        <taxon>Bacilli</taxon>
        <taxon>Lactobacillales</taxon>
        <taxon>Lactobacillaceae</taxon>
        <taxon>Secundilactobacillus</taxon>
    </lineage>
</organism>
<sequence length="57" mass="6456">MPEFGITSACAENTVYLSPVPSLFEDHLRMCGEYRNEPDNEKIVAGSPPHVRRIRPK</sequence>
<protein>
    <submittedName>
        <fullName evidence="1">Uncharacterized protein</fullName>
    </submittedName>
</protein>
<proteinExistence type="predicted"/>
<name>A0A0R1LN77_9LACO</name>
<dbReference type="AlphaFoldDB" id="A0A0R1LN77"/>
<dbReference type="Proteomes" id="UP000051160">
    <property type="component" value="Unassembled WGS sequence"/>
</dbReference>
<gene>
    <name evidence="1" type="ORF">FD04_GL001350</name>
</gene>
<keyword evidence="2" id="KW-1185">Reference proteome</keyword>